<comment type="similarity">
    <text evidence="2">Belongs to the acyl-CoA dehydrogenase family.</text>
</comment>
<dbReference type="Gene3D" id="2.40.110.10">
    <property type="entry name" value="Butyryl-CoA Dehydrogenase, subunit A, domain 2"/>
    <property type="match status" value="1"/>
</dbReference>
<organism evidence="10 11">
    <name type="scientific">Caldimonas thermodepolymerans</name>
    <dbReference type="NCBI Taxonomy" id="215580"/>
    <lineage>
        <taxon>Bacteria</taxon>
        <taxon>Pseudomonadati</taxon>
        <taxon>Pseudomonadota</taxon>
        <taxon>Betaproteobacteria</taxon>
        <taxon>Burkholderiales</taxon>
        <taxon>Sphaerotilaceae</taxon>
        <taxon>Caldimonas</taxon>
    </lineage>
</organism>
<keyword evidence="5" id="KW-0560">Oxidoreductase</keyword>
<evidence type="ECO:0000256" key="6">
    <source>
        <dbReference type="PROSITE-ProRule" id="PRU10060"/>
    </source>
</evidence>
<dbReference type="AlphaFoldDB" id="A0AA46HWH8"/>
<dbReference type="InterPro" id="IPR009075">
    <property type="entry name" value="AcylCo_DH/oxidase_C"/>
</dbReference>
<keyword evidence="6" id="KW-0119">Carbohydrate metabolism</keyword>
<accession>A0AA46HWH8</accession>
<gene>
    <name evidence="10" type="ORF">EV676_103208</name>
</gene>
<keyword evidence="6" id="KW-0378">Hydrolase</keyword>
<dbReference type="EMBL" id="SLXF01000003">
    <property type="protein sequence ID" value="TCP08175.1"/>
    <property type="molecule type" value="Genomic_DNA"/>
</dbReference>
<dbReference type="Pfam" id="PF02770">
    <property type="entry name" value="Acyl-CoA_dh_M"/>
    <property type="match status" value="1"/>
</dbReference>
<dbReference type="Pfam" id="PF02771">
    <property type="entry name" value="Acyl-CoA_dh_N"/>
    <property type="match status" value="1"/>
</dbReference>
<reference evidence="10 11" key="1">
    <citation type="submission" date="2019-03" db="EMBL/GenBank/DDBJ databases">
        <title>Genomic Encyclopedia of Type Strains, Phase IV (KMG-IV): sequencing the most valuable type-strain genomes for metagenomic binning, comparative biology and taxonomic classification.</title>
        <authorList>
            <person name="Goeker M."/>
        </authorList>
    </citation>
    <scope>NUCLEOTIDE SEQUENCE [LARGE SCALE GENOMIC DNA]</scope>
    <source>
        <strain evidence="10 11">DSM 15264</strain>
    </source>
</reference>
<comment type="caution">
    <text evidence="10">The sequence shown here is derived from an EMBL/GenBank/DDBJ whole genome shotgun (WGS) entry which is preliminary data.</text>
</comment>
<evidence type="ECO:0000259" key="7">
    <source>
        <dbReference type="Pfam" id="PF00441"/>
    </source>
</evidence>
<dbReference type="InterPro" id="IPR046373">
    <property type="entry name" value="Acyl-CoA_Oxase/DH_mid-dom_sf"/>
</dbReference>
<dbReference type="InterPro" id="IPR006089">
    <property type="entry name" value="Acyl-CoA_DH_CS"/>
</dbReference>
<dbReference type="InterPro" id="IPR050741">
    <property type="entry name" value="Acyl-CoA_dehydrogenase"/>
</dbReference>
<evidence type="ECO:0000256" key="3">
    <source>
        <dbReference type="ARBA" id="ARBA00022630"/>
    </source>
</evidence>
<evidence type="ECO:0000256" key="5">
    <source>
        <dbReference type="ARBA" id="ARBA00023002"/>
    </source>
</evidence>
<dbReference type="InterPro" id="IPR033126">
    <property type="entry name" value="Glyco_hydro_9_Asp/Glu_AS"/>
</dbReference>
<evidence type="ECO:0000259" key="9">
    <source>
        <dbReference type="Pfam" id="PF02771"/>
    </source>
</evidence>
<dbReference type="GO" id="GO:0050660">
    <property type="term" value="F:flavin adenine dinucleotide binding"/>
    <property type="evidence" value="ECO:0007669"/>
    <property type="project" value="InterPro"/>
</dbReference>
<dbReference type="SUPFAM" id="SSF56645">
    <property type="entry name" value="Acyl-CoA dehydrogenase NM domain-like"/>
    <property type="match status" value="1"/>
</dbReference>
<dbReference type="Pfam" id="PF00441">
    <property type="entry name" value="Acyl-CoA_dh_1"/>
    <property type="match status" value="1"/>
</dbReference>
<dbReference type="GO" id="GO:0033539">
    <property type="term" value="P:fatty acid beta-oxidation using acyl-CoA dehydrogenase"/>
    <property type="evidence" value="ECO:0007669"/>
    <property type="project" value="TreeGrafter"/>
</dbReference>
<dbReference type="GO" id="GO:0003995">
    <property type="term" value="F:acyl-CoA dehydrogenase activity"/>
    <property type="evidence" value="ECO:0007669"/>
    <property type="project" value="InterPro"/>
</dbReference>
<dbReference type="InterPro" id="IPR006091">
    <property type="entry name" value="Acyl-CoA_Oxase/DH_mid-dom"/>
</dbReference>
<dbReference type="FunFam" id="1.20.140.10:FF:000001">
    <property type="entry name" value="Acyl-CoA dehydrogenase"/>
    <property type="match status" value="1"/>
</dbReference>
<evidence type="ECO:0000256" key="2">
    <source>
        <dbReference type="ARBA" id="ARBA00009347"/>
    </source>
</evidence>
<dbReference type="Gene3D" id="1.20.140.10">
    <property type="entry name" value="Butyryl-CoA Dehydrogenase, subunit A, domain 3"/>
    <property type="match status" value="1"/>
</dbReference>
<dbReference type="GO" id="GO:0005737">
    <property type="term" value="C:cytoplasm"/>
    <property type="evidence" value="ECO:0007669"/>
    <property type="project" value="TreeGrafter"/>
</dbReference>
<evidence type="ECO:0000256" key="1">
    <source>
        <dbReference type="ARBA" id="ARBA00001974"/>
    </source>
</evidence>
<dbReference type="GO" id="GO:0004553">
    <property type="term" value="F:hydrolase activity, hydrolyzing O-glycosyl compounds"/>
    <property type="evidence" value="ECO:0007669"/>
    <property type="project" value="UniProtKB-UniRule"/>
</dbReference>
<feature type="domain" description="Acyl-CoA dehydrogenase/oxidase C-terminal" evidence="7">
    <location>
        <begin position="240"/>
        <end position="392"/>
    </location>
</feature>
<name>A0AA46HWH8_9BURK</name>
<dbReference type="InterPro" id="IPR013786">
    <property type="entry name" value="AcylCoA_DH/ox_N"/>
</dbReference>
<comment type="similarity">
    <text evidence="6">Belongs to the glycosyl hydrolase 9 (cellulase E) family.</text>
</comment>
<feature type="domain" description="Acyl-CoA dehydrogenase/oxidase N-terminal" evidence="9">
    <location>
        <begin position="17"/>
        <end position="128"/>
    </location>
</feature>
<feature type="active site" evidence="6">
    <location>
        <position position="34"/>
    </location>
</feature>
<dbReference type="PROSITE" id="PS00698">
    <property type="entry name" value="GH9_3"/>
    <property type="match status" value="1"/>
</dbReference>
<dbReference type="Gene3D" id="1.10.540.10">
    <property type="entry name" value="Acyl-CoA dehydrogenase/oxidase, N-terminal domain"/>
    <property type="match status" value="1"/>
</dbReference>
<keyword evidence="3" id="KW-0285">Flavoprotein</keyword>
<evidence type="ECO:0000313" key="10">
    <source>
        <dbReference type="EMBL" id="TCP08175.1"/>
    </source>
</evidence>
<dbReference type="PANTHER" id="PTHR48083">
    <property type="entry name" value="MEDIUM-CHAIN SPECIFIC ACYL-COA DEHYDROGENASE, MITOCHONDRIAL-RELATED"/>
    <property type="match status" value="1"/>
</dbReference>
<comment type="cofactor">
    <cofactor evidence="1">
        <name>FAD</name>
        <dbReference type="ChEBI" id="CHEBI:57692"/>
    </cofactor>
</comment>
<sequence length="394" mass="43541">MTDNLLLSAARNSNYYTPEHEQFRDTVRDFVAREITPHVNAWDEAGEFPRELYRKAAEVGLLGVGYPEEYGGTPADVFYQLIIPEEVARAGCGGVSASLFSHTIGTPPILHAGSDELKARVLPDILAGRKISALCITESGGGSDVASLRTTAVRDGDHYVVNGEKTFITSGMRADWFTVAVRTNPEVKGAGGVSLLLIPGDTPGITRTKLDKMGWWASDTAHLRFENVRVPVGHLLGVENEGFRIIMRNFNSERLFMAAGAYGFAKVCFADALDWARERKTFGLPLVERQVIRHKLVDMAMKIESVRCMIEDLAWRVQQKFGDPRLLVAQTAMLKNLAMQTMQFCADEAVQILGGMGFMRGTRPERIYREVKVNMIGGGSVEIMKDLAAKQLQL</sequence>
<protein>
    <submittedName>
        <fullName evidence="10">Acyl-CoA dehydrogenase</fullName>
    </submittedName>
</protein>
<dbReference type="InterPro" id="IPR036250">
    <property type="entry name" value="AcylCo_DH-like_C"/>
</dbReference>
<dbReference type="RefSeq" id="WP_132764293.1">
    <property type="nucleotide sequence ID" value="NZ_CP110416.1"/>
</dbReference>
<evidence type="ECO:0000313" key="11">
    <source>
        <dbReference type="Proteomes" id="UP000294772"/>
    </source>
</evidence>
<feature type="active site" evidence="6">
    <location>
        <position position="25"/>
    </location>
</feature>
<evidence type="ECO:0000256" key="4">
    <source>
        <dbReference type="ARBA" id="ARBA00022827"/>
    </source>
</evidence>
<dbReference type="PANTHER" id="PTHR48083:SF28">
    <property type="entry name" value="ACYL-COA DEHYDROGENASE FAMILY PROTEIN (AFU_ORTHOLOGUE AFUA_6G10880)-RELATED"/>
    <property type="match status" value="1"/>
</dbReference>
<dbReference type="InterPro" id="IPR037069">
    <property type="entry name" value="AcylCoA_DH/ox_N_sf"/>
</dbReference>
<dbReference type="Proteomes" id="UP000294772">
    <property type="component" value="Unassembled WGS sequence"/>
</dbReference>
<feature type="domain" description="Acyl-CoA oxidase/dehydrogenase middle" evidence="8">
    <location>
        <begin position="133"/>
        <end position="228"/>
    </location>
</feature>
<keyword evidence="6" id="KW-0624">Polysaccharide degradation</keyword>
<dbReference type="FunFam" id="2.40.110.10:FF:000002">
    <property type="entry name" value="Acyl-CoA dehydrogenase fadE12"/>
    <property type="match status" value="1"/>
</dbReference>
<dbReference type="InterPro" id="IPR009100">
    <property type="entry name" value="AcylCoA_DH/oxidase_NM_dom_sf"/>
</dbReference>
<proteinExistence type="inferred from homology"/>
<keyword evidence="4" id="KW-0274">FAD</keyword>
<evidence type="ECO:0000259" key="8">
    <source>
        <dbReference type="Pfam" id="PF02770"/>
    </source>
</evidence>
<dbReference type="GO" id="GO:0000272">
    <property type="term" value="P:polysaccharide catabolic process"/>
    <property type="evidence" value="ECO:0007669"/>
    <property type="project" value="UniProtKB-KW"/>
</dbReference>
<dbReference type="SUPFAM" id="SSF47203">
    <property type="entry name" value="Acyl-CoA dehydrogenase C-terminal domain-like"/>
    <property type="match status" value="1"/>
</dbReference>
<dbReference type="PROSITE" id="PS00072">
    <property type="entry name" value="ACYL_COA_DH_1"/>
    <property type="match status" value="1"/>
</dbReference>
<keyword evidence="6" id="KW-0326">Glycosidase</keyword>